<keyword evidence="1" id="KW-1133">Transmembrane helix</keyword>
<evidence type="ECO:0000256" key="1">
    <source>
        <dbReference type="SAM" id="Phobius"/>
    </source>
</evidence>
<dbReference type="AlphaFoldDB" id="A0A6G4U351"/>
<evidence type="ECO:0000313" key="2">
    <source>
        <dbReference type="EMBL" id="NGN65788.1"/>
    </source>
</evidence>
<keyword evidence="3" id="KW-1185">Reference proteome</keyword>
<keyword evidence="1" id="KW-0472">Membrane</keyword>
<gene>
    <name evidence="2" type="ORF">G5C51_18045</name>
</gene>
<dbReference type="EMBL" id="JAAKZV010000072">
    <property type="protein sequence ID" value="NGN65788.1"/>
    <property type="molecule type" value="Genomic_DNA"/>
</dbReference>
<evidence type="ECO:0000313" key="3">
    <source>
        <dbReference type="Proteomes" id="UP000481583"/>
    </source>
</evidence>
<name>A0A6G4U351_9ACTN</name>
<protein>
    <submittedName>
        <fullName evidence="2">Uncharacterized protein</fullName>
    </submittedName>
</protein>
<reference evidence="2 3" key="1">
    <citation type="submission" date="2020-02" db="EMBL/GenBank/DDBJ databases">
        <title>Whole-genome analyses of novel actinobacteria.</title>
        <authorList>
            <person name="Sahin N."/>
        </authorList>
    </citation>
    <scope>NUCLEOTIDE SEQUENCE [LARGE SCALE GENOMIC DNA]</scope>
    <source>
        <strain evidence="2 3">A7024</strain>
    </source>
</reference>
<organism evidence="2 3">
    <name type="scientific">Streptomyces coryli</name>
    <dbReference type="NCBI Taxonomy" id="1128680"/>
    <lineage>
        <taxon>Bacteria</taxon>
        <taxon>Bacillati</taxon>
        <taxon>Actinomycetota</taxon>
        <taxon>Actinomycetes</taxon>
        <taxon>Kitasatosporales</taxon>
        <taxon>Streptomycetaceae</taxon>
        <taxon>Streptomyces</taxon>
    </lineage>
</organism>
<dbReference type="Proteomes" id="UP000481583">
    <property type="component" value="Unassembled WGS sequence"/>
</dbReference>
<comment type="caution">
    <text evidence="2">The sequence shown here is derived from an EMBL/GenBank/DDBJ whole genome shotgun (WGS) entry which is preliminary data.</text>
</comment>
<feature type="transmembrane region" description="Helical" evidence="1">
    <location>
        <begin position="37"/>
        <end position="57"/>
    </location>
</feature>
<accession>A0A6G4U351</accession>
<proteinExistence type="predicted"/>
<keyword evidence="1" id="KW-0812">Transmembrane</keyword>
<sequence>MYTPERHGSRTPGQTVAHGARAVAGLGVQPSGRRHPAVAVAMVLPLAIVLAVVFGGWEAVVTNASSVAGLMGR</sequence>